<gene>
    <name evidence="2" type="ORF">PV08_10227</name>
</gene>
<evidence type="ECO:0000256" key="1">
    <source>
        <dbReference type="SAM" id="MobiDB-lite"/>
    </source>
</evidence>
<feature type="compositionally biased region" description="Polar residues" evidence="1">
    <location>
        <begin position="20"/>
        <end position="29"/>
    </location>
</feature>
<keyword evidence="3" id="KW-1185">Reference proteome</keyword>
<dbReference type="VEuPathDB" id="FungiDB:PV08_10227"/>
<feature type="region of interest" description="Disordered" evidence="1">
    <location>
        <begin position="158"/>
        <end position="198"/>
    </location>
</feature>
<sequence>MPPNTTSADAAAAAGATSSMPNPQNPTSTAWHLAHAHHASHMPHIHIPTPHPVAATAQFLDKHVPVFAKHHTEFSVNKAARAAKREARHSLVDSPIPEYESDHDQQQHRVSTALRTAAVTTFAPALADGEGLVGSGQVDANEAWMAVLAKREAARLRSGVVGGSDGGSSGSSSDFGARRYPAAAAPQDEQSDDGISGS</sequence>
<evidence type="ECO:0000313" key="3">
    <source>
        <dbReference type="Proteomes" id="UP000053328"/>
    </source>
</evidence>
<dbReference type="OrthoDB" id="4121173at2759"/>
<name>A0A0D2AW23_9EURO</name>
<dbReference type="EMBL" id="KN847499">
    <property type="protein sequence ID" value="KIW10928.1"/>
    <property type="molecule type" value="Genomic_DNA"/>
</dbReference>
<evidence type="ECO:0000313" key="2">
    <source>
        <dbReference type="EMBL" id="KIW10928.1"/>
    </source>
</evidence>
<feature type="compositionally biased region" description="Gly residues" evidence="1">
    <location>
        <begin position="160"/>
        <end position="169"/>
    </location>
</feature>
<protein>
    <submittedName>
        <fullName evidence="2">Uncharacterized protein</fullName>
    </submittedName>
</protein>
<feature type="region of interest" description="Disordered" evidence="1">
    <location>
        <begin position="1"/>
        <end position="29"/>
    </location>
</feature>
<dbReference type="Proteomes" id="UP000053328">
    <property type="component" value="Unassembled WGS sequence"/>
</dbReference>
<dbReference type="RefSeq" id="XP_016231144.1">
    <property type="nucleotide sequence ID" value="XM_016384542.1"/>
</dbReference>
<dbReference type="HOGENOM" id="CLU_1378143_0_0_1"/>
<proteinExistence type="predicted"/>
<organism evidence="2 3">
    <name type="scientific">Exophiala spinifera</name>
    <dbReference type="NCBI Taxonomy" id="91928"/>
    <lineage>
        <taxon>Eukaryota</taxon>
        <taxon>Fungi</taxon>
        <taxon>Dikarya</taxon>
        <taxon>Ascomycota</taxon>
        <taxon>Pezizomycotina</taxon>
        <taxon>Eurotiomycetes</taxon>
        <taxon>Chaetothyriomycetidae</taxon>
        <taxon>Chaetothyriales</taxon>
        <taxon>Herpotrichiellaceae</taxon>
        <taxon>Exophiala</taxon>
    </lineage>
</organism>
<dbReference type="GeneID" id="27337310"/>
<accession>A0A0D2AW23</accession>
<dbReference type="AlphaFoldDB" id="A0A0D2AW23"/>
<feature type="compositionally biased region" description="Low complexity" evidence="1">
    <location>
        <begin position="1"/>
        <end position="19"/>
    </location>
</feature>
<reference evidence="2 3" key="1">
    <citation type="submission" date="2015-01" db="EMBL/GenBank/DDBJ databases">
        <title>The Genome Sequence of Exophiala spinifera CBS89968.</title>
        <authorList>
            <consortium name="The Broad Institute Genomics Platform"/>
            <person name="Cuomo C."/>
            <person name="de Hoog S."/>
            <person name="Gorbushina A."/>
            <person name="Stielow B."/>
            <person name="Teixiera M."/>
            <person name="Abouelleil A."/>
            <person name="Chapman S.B."/>
            <person name="Priest M."/>
            <person name="Young S.K."/>
            <person name="Wortman J."/>
            <person name="Nusbaum C."/>
            <person name="Birren B."/>
        </authorList>
    </citation>
    <scope>NUCLEOTIDE SEQUENCE [LARGE SCALE GENOMIC DNA]</scope>
    <source>
        <strain evidence="2 3">CBS 89968</strain>
    </source>
</reference>